<name>A0A7G1NQZ7_9ACTN</name>
<gene>
    <name evidence="1" type="ORF">GCM10017668_67650</name>
</gene>
<reference evidence="1 2" key="1">
    <citation type="journal article" date="2014" name="Int. J. Syst. Evol. Microbiol.">
        <title>Complete genome sequence of Corynebacterium casei LMG S-19264T (=DSM 44701T), isolated from a smear-ripened cheese.</title>
        <authorList>
            <consortium name="US DOE Joint Genome Institute (JGI-PGF)"/>
            <person name="Walter F."/>
            <person name="Albersmeier A."/>
            <person name="Kalinowski J."/>
            <person name="Ruckert C."/>
        </authorList>
    </citation>
    <scope>NUCLEOTIDE SEQUENCE [LARGE SCALE GENOMIC DNA]</scope>
    <source>
        <strain evidence="1 2">JCM 4255</strain>
    </source>
</reference>
<dbReference type="Proteomes" id="UP000516373">
    <property type="component" value="Chromosome"/>
</dbReference>
<evidence type="ECO:0000313" key="2">
    <source>
        <dbReference type="Proteomes" id="UP000516373"/>
    </source>
</evidence>
<accession>A0A7G1NQZ7</accession>
<dbReference type="EMBL" id="AP023439">
    <property type="protein sequence ID" value="BCL24922.1"/>
    <property type="molecule type" value="Genomic_DNA"/>
</dbReference>
<evidence type="ECO:0000313" key="1">
    <source>
        <dbReference type="EMBL" id="BCL24922.1"/>
    </source>
</evidence>
<sequence length="171" mass="17778">MRRYGSAVTSISPETQSVSTDDLGSLVVQSWRGTTPEGTDVPYLLACSLGDGANGPEGTAKAIEQLLLGAGLPLGEGLVHAAQRPSLPVSLLVVPGSAVLTLQHLKSQFVPPETWLETVGELGFAYLIFATRPWPEGAEPGDAEALAAFTSDEDAMASAAHVVLPARSLRS</sequence>
<dbReference type="InterPro" id="IPR045993">
    <property type="entry name" value="DUF5949"/>
</dbReference>
<dbReference type="AlphaFoldDB" id="A0A7G1NQZ7"/>
<proteinExistence type="predicted"/>
<dbReference type="Pfam" id="PF19374">
    <property type="entry name" value="DUF5949"/>
    <property type="match status" value="1"/>
</dbReference>
<organism evidence="1 2">
    <name type="scientific">Streptomyces tuirus</name>
    <dbReference type="NCBI Taxonomy" id="68278"/>
    <lineage>
        <taxon>Bacteria</taxon>
        <taxon>Bacillati</taxon>
        <taxon>Actinomycetota</taxon>
        <taxon>Actinomycetes</taxon>
        <taxon>Kitasatosporales</taxon>
        <taxon>Streptomycetaceae</taxon>
        <taxon>Streptomyces</taxon>
    </lineage>
</organism>
<dbReference type="KEGG" id="stui:GCM10017668_67650"/>
<protein>
    <submittedName>
        <fullName evidence="1">Uncharacterized protein</fullName>
    </submittedName>
</protein>